<reference evidence="1 2" key="1">
    <citation type="journal article" date="2012" name="J. Bacteriol.">
        <title>Genome sequence of proteorhodopsin-containing sea ice bacterium Glaciecola punicea ACAM 611T.</title>
        <authorList>
            <person name="Qin Q.-L."/>
            <person name="Xie B.-B."/>
            <person name="Shu Y.-L."/>
            <person name="Rong J.-C."/>
            <person name="Zhao D.-L."/>
            <person name="Zhang X.-Y."/>
            <person name="Chen X.-L."/>
            <person name="Zhou B.-C."/>
            <person name="Zhanga Y.-Z."/>
        </authorList>
    </citation>
    <scope>NUCLEOTIDE SEQUENCE [LARGE SCALE GENOMIC DNA]</scope>
    <source>
        <strain evidence="1 2">ACAM 611</strain>
    </source>
</reference>
<dbReference type="AlphaFoldDB" id="H5TAU8"/>
<dbReference type="EMBL" id="BAET01000012">
    <property type="protein sequence ID" value="GAB55425.1"/>
    <property type="molecule type" value="Genomic_DNA"/>
</dbReference>
<proteinExistence type="predicted"/>
<organism evidence="1 2">
    <name type="scientific">Glaciecola punicea ACAM 611</name>
    <dbReference type="NCBI Taxonomy" id="1121923"/>
    <lineage>
        <taxon>Bacteria</taxon>
        <taxon>Pseudomonadati</taxon>
        <taxon>Pseudomonadota</taxon>
        <taxon>Gammaproteobacteria</taxon>
        <taxon>Alteromonadales</taxon>
        <taxon>Alteromonadaceae</taxon>
        <taxon>Glaciecola</taxon>
    </lineage>
</organism>
<dbReference type="Proteomes" id="UP000053586">
    <property type="component" value="Unassembled WGS sequence"/>
</dbReference>
<comment type="caution">
    <text evidence="1">The sequence shown here is derived from an EMBL/GenBank/DDBJ whole genome shotgun (WGS) entry which is preliminary data.</text>
</comment>
<gene>
    <name evidence="1" type="ORF">GPUN_1301</name>
</gene>
<evidence type="ECO:0000313" key="2">
    <source>
        <dbReference type="Proteomes" id="UP000053586"/>
    </source>
</evidence>
<evidence type="ECO:0000313" key="1">
    <source>
        <dbReference type="EMBL" id="GAB55425.1"/>
    </source>
</evidence>
<sequence>MSTDWQDKVWVVMLLSISFALVKINLAKVAHLPACFQQNTGLISDVS</sequence>
<name>H5TAU8_9ALTE</name>
<keyword evidence="2" id="KW-1185">Reference proteome</keyword>
<accession>H5TAU8</accession>
<reference evidence="1 2" key="2">
    <citation type="journal article" date="2017" name="Antonie Van Leeuwenhoek">
        <title>Rhizobium rhizosphaerae sp. nov., a novel species isolated from rice rhizosphere.</title>
        <authorList>
            <person name="Zhao J.J."/>
            <person name="Zhang J."/>
            <person name="Zhang R.J."/>
            <person name="Zhang C.W."/>
            <person name="Yin H.Q."/>
            <person name="Zhang X.X."/>
        </authorList>
    </citation>
    <scope>NUCLEOTIDE SEQUENCE [LARGE SCALE GENOMIC DNA]</scope>
    <source>
        <strain evidence="1 2">ACAM 611</strain>
    </source>
</reference>
<protein>
    <submittedName>
        <fullName evidence="1">Uncharacterized protein</fullName>
    </submittedName>
</protein>